<protein>
    <recommendedName>
        <fullName evidence="5">PiggyBac transposable element-derived protein domain-containing protein</fullName>
    </recommendedName>
</protein>
<dbReference type="EMBL" id="JAENGY010000390">
    <property type="protein sequence ID" value="KAG6964142.1"/>
    <property type="molecule type" value="Genomic_DNA"/>
</dbReference>
<comment type="caution">
    <text evidence="3">The sequence shown here is derived from an EMBL/GenBank/DDBJ whole genome shotgun (WGS) entry which is preliminary data.</text>
</comment>
<keyword evidence="2" id="KW-1133">Transmembrane helix</keyword>
<organism evidence="3 4">
    <name type="scientific">Phytophthora aleatoria</name>
    <dbReference type="NCBI Taxonomy" id="2496075"/>
    <lineage>
        <taxon>Eukaryota</taxon>
        <taxon>Sar</taxon>
        <taxon>Stramenopiles</taxon>
        <taxon>Oomycota</taxon>
        <taxon>Peronosporomycetes</taxon>
        <taxon>Peronosporales</taxon>
        <taxon>Peronosporaceae</taxon>
        <taxon>Phytophthora</taxon>
    </lineage>
</organism>
<proteinExistence type="predicted"/>
<keyword evidence="2" id="KW-0472">Membrane</keyword>
<evidence type="ECO:0000256" key="2">
    <source>
        <dbReference type="SAM" id="Phobius"/>
    </source>
</evidence>
<evidence type="ECO:0008006" key="5">
    <source>
        <dbReference type="Google" id="ProtNLM"/>
    </source>
</evidence>
<gene>
    <name evidence="3" type="ORF">JG688_00007826</name>
</gene>
<feature type="compositionally biased region" description="Low complexity" evidence="1">
    <location>
        <begin position="60"/>
        <end position="71"/>
    </location>
</feature>
<accession>A0A8J5M4V7</accession>
<feature type="region of interest" description="Disordered" evidence="1">
    <location>
        <begin position="24"/>
        <end position="96"/>
    </location>
</feature>
<keyword evidence="4" id="KW-1185">Reference proteome</keyword>
<evidence type="ECO:0000313" key="3">
    <source>
        <dbReference type="EMBL" id="KAG6964142.1"/>
    </source>
</evidence>
<keyword evidence="2" id="KW-0812">Transmembrane</keyword>
<evidence type="ECO:0000313" key="4">
    <source>
        <dbReference type="Proteomes" id="UP000709295"/>
    </source>
</evidence>
<evidence type="ECO:0000256" key="1">
    <source>
        <dbReference type="SAM" id="MobiDB-lite"/>
    </source>
</evidence>
<sequence length="138" mass="14791">MTSAHEKSPPKEVAAVLVSVDSAKAKEAAGSDVRAAAADPGQMMPPASAKPTVPSRPRPSANATRSTSAAASDERPRPESKRKAPTSSSSTKRIRNVQRAIPMRKYYRTILLGLVDLAMVNAFIIRKVVMRQHSCIPT</sequence>
<name>A0A8J5M4V7_9STRA</name>
<dbReference type="AlphaFoldDB" id="A0A8J5M4V7"/>
<feature type="compositionally biased region" description="Basic and acidic residues" evidence="1">
    <location>
        <begin position="72"/>
        <end position="82"/>
    </location>
</feature>
<feature type="transmembrane region" description="Helical" evidence="2">
    <location>
        <begin position="106"/>
        <end position="125"/>
    </location>
</feature>
<reference evidence="3" key="1">
    <citation type="submission" date="2021-01" db="EMBL/GenBank/DDBJ databases">
        <title>Phytophthora aleatoria, a newly-described species from Pinus radiata is distinct from Phytophthora cactorum isolates based on comparative genomics.</title>
        <authorList>
            <person name="Mcdougal R."/>
            <person name="Panda P."/>
            <person name="Williams N."/>
            <person name="Studholme D.J."/>
        </authorList>
    </citation>
    <scope>NUCLEOTIDE SEQUENCE</scope>
    <source>
        <strain evidence="3">NZFS 4037</strain>
    </source>
</reference>
<dbReference type="Proteomes" id="UP000709295">
    <property type="component" value="Unassembled WGS sequence"/>
</dbReference>